<dbReference type="EMBL" id="BAEG01000073">
    <property type="protein sequence ID" value="GAB14490.1"/>
    <property type="molecule type" value="Genomic_DNA"/>
</dbReference>
<sequence length="402" mass="43014">MTAGSLRPNRLDTLRVRRDKSVKTVLNRGMPATPEPRRAVVIEDDPDIRGLLVRVLTKQGFEVTEAGAGFPGIEAVRNTRADLVTLDLNLPDLDGLEVCNRLREFSDAFIIMLTARVDELDKLTGLDNGADDYINKPFSPREFQSRINALFRRSRTPAADEAAQNDLRRAAEVQQSLLPREEVRLDGYEVAGVFRPSRSVGGDFYDWYQTPGGLHLTFADAMGKGMGAALIAATARAVMRSVRHDPDLGNAFNLASRSIASDLDISGSFVTLFHARLDAGSGKVSYVDAGHGLALHLQADGGAQRLPSSGPPVGAWGDADWTEADLALAPGDSLVVVSDGVLDVFGSVEEFTDAVRRSTHGQPTAREACAALLQLAPADTAEDDVTAVMVRRLAGAAGTAAP</sequence>
<evidence type="ECO:0000259" key="4">
    <source>
        <dbReference type="PROSITE" id="PS51746"/>
    </source>
</evidence>
<dbReference type="InterPro" id="IPR036457">
    <property type="entry name" value="PPM-type-like_dom_sf"/>
</dbReference>
<dbReference type="SMART" id="SM00448">
    <property type="entry name" value="REC"/>
    <property type="match status" value="1"/>
</dbReference>
<dbReference type="STRING" id="1077972.ARGLB_073_00080"/>
<organism evidence="5 6">
    <name type="scientific">Arthrobacter globiformis (strain ATCC 8010 / DSM 20124 / JCM 1332 / NBRC 12137 / NCIMB 8907 / NRRL B-2979 / 168)</name>
    <dbReference type="NCBI Taxonomy" id="1077972"/>
    <lineage>
        <taxon>Bacteria</taxon>
        <taxon>Bacillati</taxon>
        <taxon>Actinomycetota</taxon>
        <taxon>Actinomycetes</taxon>
        <taxon>Micrococcales</taxon>
        <taxon>Micrococcaceae</taxon>
        <taxon>Arthrobacter</taxon>
    </lineage>
</organism>
<dbReference type="InterPro" id="IPR011006">
    <property type="entry name" value="CheY-like_superfamily"/>
</dbReference>
<dbReference type="PROSITE" id="PS50110">
    <property type="entry name" value="RESPONSE_REGULATORY"/>
    <property type="match status" value="1"/>
</dbReference>
<keyword evidence="2" id="KW-0597">Phosphoprotein</keyword>
<dbReference type="Gene3D" id="3.60.40.10">
    <property type="entry name" value="PPM-type phosphatase domain"/>
    <property type="match status" value="1"/>
</dbReference>
<dbReference type="GO" id="GO:0016791">
    <property type="term" value="F:phosphatase activity"/>
    <property type="evidence" value="ECO:0007669"/>
    <property type="project" value="TreeGrafter"/>
</dbReference>
<dbReference type="GO" id="GO:0000160">
    <property type="term" value="P:phosphorelay signal transduction system"/>
    <property type="evidence" value="ECO:0007669"/>
    <property type="project" value="InterPro"/>
</dbReference>
<evidence type="ECO:0000256" key="1">
    <source>
        <dbReference type="ARBA" id="ARBA00022801"/>
    </source>
</evidence>
<evidence type="ECO:0000313" key="5">
    <source>
        <dbReference type="EMBL" id="GAB14490.1"/>
    </source>
</evidence>
<dbReference type="InterPro" id="IPR052016">
    <property type="entry name" value="Bact_Sigma-Reg"/>
</dbReference>
<keyword evidence="1" id="KW-0378">Hydrolase</keyword>
<reference evidence="5 6" key="1">
    <citation type="submission" date="2011-12" db="EMBL/GenBank/DDBJ databases">
        <title>Whole genome shotgun sequence of Arthrobacter globiformis NBRC 12137.</title>
        <authorList>
            <person name="Miyazawa S."/>
            <person name="Hosoyama A."/>
            <person name="Tsuchikane K."/>
            <person name="Katsumata H."/>
            <person name="Yamazaki S."/>
            <person name="Fujita N."/>
        </authorList>
    </citation>
    <scope>NUCLEOTIDE SEQUENCE [LARGE SCALE GENOMIC DNA]</scope>
    <source>
        <strain evidence="5 6">NBRC 12137</strain>
    </source>
</reference>
<dbReference type="Pfam" id="PF00072">
    <property type="entry name" value="Response_reg"/>
    <property type="match status" value="1"/>
</dbReference>
<dbReference type="SMART" id="SM00331">
    <property type="entry name" value="PP2C_SIG"/>
    <property type="match status" value="1"/>
</dbReference>
<feature type="domain" description="PPM-type phosphatase" evidence="4">
    <location>
        <begin position="187"/>
        <end position="392"/>
    </location>
</feature>
<dbReference type="PROSITE" id="PS51746">
    <property type="entry name" value="PPM_2"/>
    <property type="match status" value="1"/>
</dbReference>
<dbReference type="PANTHER" id="PTHR43156:SF2">
    <property type="entry name" value="STAGE II SPORULATION PROTEIN E"/>
    <property type="match status" value="1"/>
</dbReference>
<evidence type="ECO:0000313" key="6">
    <source>
        <dbReference type="Proteomes" id="UP000003828"/>
    </source>
</evidence>
<dbReference type="SUPFAM" id="SSF52172">
    <property type="entry name" value="CheY-like"/>
    <property type="match status" value="1"/>
</dbReference>
<proteinExistence type="predicted"/>
<dbReference type="InterPro" id="IPR001932">
    <property type="entry name" value="PPM-type_phosphatase-like_dom"/>
</dbReference>
<keyword evidence="6" id="KW-1185">Reference proteome</keyword>
<evidence type="ECO:0000256" key="2">
    <source>
        <dbReference type="PROSITE-ProRule" id="PRU00169"/>
    </source>
</evidence>
<dbReference type="Pfam" id="PF07228">
    <property type="entry name" value="SpoIIE"/>
    <property type="match status" value="1"/>
</dbReference>
<comment type="caution">
    <text evidence="5">The sequence shown here is derived from an EMBL/GenBank/DDBJ whole genome shotgun (WGS) entry which is preliminary data.</text>
</comment>
<dbReference type="Proteomes" id="UP000003828">
    <property type="component" value="Unassembled WGS sequence"/>
</dbReference>
<feature type="domain" description="Response regulatory" evidence="3">
    <location>
        <begin position="38"/>
        <end position="151"/>
    </location>
</feature>
<dbReference type="Gene3D" id="6.10.250.690">
    <property type="match status" value="1"/>
</dbReference>
<accession>H0QNT9</accession>
<dbReference type="PANTHER" id="PTHR43156">
    <property type="entry name" value="STAGE II SPORULATION PROTEIN E-RELATED"/>
    <property type="match status" value="1"/>
</dbReference>
<dbReference type="AlphaFoldDB" id="H0QNT9"/>
<protein>
    <submittedName>
        <fullName evidence="5">Putative two-component system response regulator</fullName>
    </submittedName>
</protein>
<dbReference type="eggNOG" id="COG0745">
    <property type="taxonomic scope" value="Bacteria"/>
</dbReference>
<name>H0QNT9_ARTG1</name>
<evidence type="ECO:0000259" key="3">
    <source>
        <dbReference type="PROSITE" id="PS50110"/>
    </source>
</evidence>
<dbReference type="SUPFAM" id="SSF81606">
    <property type="entry name" value="PP2C-like"/>
    <property type="match status" value="1"/>
</dbReference>
<dbReference type="eggNOG" id="COG2208">
    <property type="taxonomic scope" value="Bacteria"/>
</dbReference>
<dbReference type="InterPro" id="IPR001789">
    <property type="entry name" value="Sig_transdc_resp-reg_receiver"/>
</dbReference>
<gene>
    <name evidence="5" type="ORF">ARGLB_073_00080</name>
</gene>
<feature type="modified residue" description="4-aspartylphosphate" evidence="2">
    <location>
        <position position="87"/>
    </location>
</feature>
<dbReference type="Gene3D" id="3.40.50.2300">
    <property type="match status" value="1"/>
</dbReference>